<dbReference type="EMBL" id="JBAWTH010000210">
    <property type="protein sequence ID" value="KAL2272886.1"/>
    <property type="molecule type" value="Genomic_DNA"/>
</dbReference>
<feature type="domain" description="Heterokaryon incompatibility" evidence="1">
    <location>
        <begin position="290"/>
        <end position="448"/>
    </location>
</feature>
<name>A0ABR4DSG1_9PEZI</name>
<dbReference type="PANTHER" id="PTHR33112">
    <property type="entry name" value="DOMAIN PROTEIN, PUTATIVE-RELATED"/>
    <property type="match status" value="1"/>
</dbReference>
<keyword evidence="3" id="KW-1185">Reference proteome</keyword>
<evidence type="ECO:0000313" key="3">
    <source>
        <dbReference type="Proteomes" id="UP001600888"/>
    </source>
</evidence>
<dbReference type="Proteomes" id="UP001600888">
    <property type="component" value="Unassembled WGS sequence"/>
</dbReference>
<protein>
    <recommendedName>
        <fullName evidence="1">Heterokaryon incompatibility domain-containing protein</fullName>
    </recommendedName>
</protein>
<comment type="caution">
    <text evidence="2">The sequence shown here is derived from an EMBL/GenBank/DDBJ whole genome shotgun (WGS) entry which is preliminary data.</text>
</comment>
<gene>
    <name evidence="2" type="ORF">FJTKL_05927</name>
</gene>
<evidence type="ECO:0000259" key="1">
    <source>
        <dbReference type="Pfam" id="PF06985"/>
    </source>
</evidence>
<accession>A0ABR4DSG1</accession>
<reference evidence="2 3" key="1">
    <citation type="submission" date="2024-03" db="EMBL/GenBank/DDBJ databases">
        <title>A high-quality draft genome sequence of Diaporthe vaccinii, a causative agent of upright dieback and viscid rot disease in cranberry plants.</title>
        <authorList>
            <person name="Sarrasin M."/>
            <person name="Lang B.F."/>
            <person name="Burger G."/>
        </authorList>
    </citation>
    <scope>NUCLEOTIDE SEQUENCE [LARGE SCALE GENOMIC DNA]</scope>
    <source>
        <strain evidence="2 3">IS7</strain>
    </source>
</reference>
<organism evidence="2 3">
    <name type="scientific">Diaporthe vaccinii</name>
    <dbReference type="NCBI Taxonomy" id="105482"/>
    <lineage>
        <taxon>Eukaryota</taxon>
        <taxon>Fungi</taxon>
        <taxon>Dikarya</taxon>
        <taxon>Ascomycota</taxon>
        <taxon>Pezizomycotina</taxon>
        <taxon>Sordariomycetes</taxon>
        <taxon>Sordariomycetidae</taxon>
        <taxon>Diaporthales</taxon>
        <taxon>Diaporthaceae</taxon>
        <taxon>Diaporthe</taxon>
        <taxon>Diaporthe eres species complex</taxon>
    </lineage>
</organism>
<dbReference type="InterPro" id="IPR010730">
    <property type="entry name" value="HET"/>
</dbReference>
<evidence type="ECO:0000313" key="2">
    <source>
        <dbReference type="EMBL" id="KAL2272886.1"/>
    </source>
</evidence>
<sequence>MRRAIRGPAAFQRLLSSRGVIRRELTISDSKDEQQLRESGMFCHSCFTFSKDLLSLSIPGGQVTGLPDDLGEPCEEAITCDISLQQLDDAAEKGCHLCAFVATRVFDNRHGHYMGFAALAEEGPGLMGCCARADTSEASERVRDSVAFLRRFLEKYPDAEFTAVGIPLGRDPVTAAYSKLWLCVRSSNVDEDANRILVKMRGPPEITLELYAIEDTAAASWIHSRPIQTKPGSDENIETVKSWISECRENHPSCGQRSEKPCKLPTRLVRILGDDRAELYHPTENEIGQYVALSYLWGDPELHEWKSSATLVANLAERNEEFDRGSLPKAIRDASSMTEALGMEYIWIDRLCIIQDSKDDKDRELRRMSQYYQNAYLTLTASTNSAAEGFIEDTIGCSQHPDFPAHRDLLRILVMCPDKRLSVVFFRQETPHNLAVEPITGRGWTFEERLLSLRYLMHGKWSRF</sequence>
<dbReference type="Pfam" id="PF06985">
    <property type="entry name" value="HET"/>
    <property type="match status" value="1"/>
</dbReference>
<dbReference type="PANTHER" id="PTHR33112:SF16">
    <property type="entry name" value="HETEROKARYON INCOMPATIBILITY DOMAIN-CONTAINING PROTEIN"/>
    <property type="match status" value="1"/>
</dbReference>
<proteinExistence type="predicted"/>